<dbReference type="EMBL" id="CP099429">
    <property type="protein sequence ID" value="USW59414.1"/>
    <property type="molecule type" value="Genomic_DNA"/>
</dbReference>
<proteinExistence type="predicted"/>
<evidence type="ECO:0000313" key="3">
    <source>
        <dbReference type="EMBL" id="USW59414.1"/>
    </source>
</evidence>
<evidence type="ECO:0000313" key="4">
    <source>
        <dbReference type="Proteomes" id="UP001056384"/>
    </source>
</evidence>
<dbReference type="Proteomes" id="UP001056384">
    <property type="component" value="Chromosome 12"/>
</dbReference>
<accession>A0A9Q9ER17</accession>
<organism evidence="3 4">
    <name type="scientific">Septoria linicola</name>
    <dbReference type="NCBI Taxonomy" id="215465"/>
    <lineage>
        <taxon>Eukaryota</taxon>
        <taxon>Fungi</taxon>
        <taxon>Dikarya</taxon>
        <taxon>Ascomycota</taxon>
        <taxon>Pezizomycotina</taxon>
        <taxon>Dothideomycetes</taxon>
        <taxon>Dothideomycetidae</taxon>
        <taxon>Mycosphaerellales</taxon>
        <taxon>Mycosphaerellaceae</taxon>
        <taxon>Septoria</taxon>
    </lineage>
</organism>
<gene>
    <name evidence="3" type="ORF">Slin15195_G127330</name>
</gene>
<evidence type="ECO:0000256" key="2">
    <source>
        <dbReference type="SAM" id="MobiDB-lite"/>
    </source>
</evidence>
<sequence>MQSTRIKATVGEAGEEQPWWLWSVYIISKLARLAKLTKGKLGDAQGLLLQEVRKRQRDQTSRDRSNAEILPQDLDKVNNALIKKYIEENGLDDPLIHIKREEPQFEHEAPKGEHTVYDTESDDGEVEQTKRPRQSKKPEPGDEDKALQDALQSMPDVVKVKHEVVTDDEEPNAPVCTASATAHAIVNPKSTKQKVQATPCATPHAAPGRAHPKREIISDHEAPTVPTCAAPVALQPAKRQKTRQAGRDRDAMAGVAGLRAKAQRHKQEAARLKAEAFELEARVLGGRIT</sequence>
<feature type="compositionally biased region" description="Basic and acidic residues" evidence="2">
    <location>
        <begin position="102"/>
        <end position="117"/>
    </location>
</feature>
<feature type="region of interest" description="Disordered" evidence="2">
    <location>
        <begin position="102"/>
        <end position="145"/>
    </location>
</feature>
<keyword evidence="1" id="KW-0175">Coiled coil</keyword>
<name>A0A9Q9ER17_9PEZI</name>
<reference evidence="3" key="1">
    <citation type="submission" date="2022-06" db="EMBL/GenBank/DDBJ databases">
        <title>Complete genome sequences of two strains of the flax pathogen Septoria linicola.</title>
        <authorList>
            <person name="Lapalu N."/>
            <person name="Simon A."/>
            <person name="Demenou B."/>
            <person name="Paumier D."/>
            <person name="Guillot M.-P."/>
            <person name="Gout L."/>
            <person name="Valade R."/>
        </authorList>
    </citation>
    <scope>NUCLEOTIDE SEQUENCE</scope>
    <source>
        <strain evidence="3">SE15195</strain>
    </source>
</reference>
<dbReference type="AlphaFoldDB" id="A0A9Q9ER17"/>
<feature type="compositionally biased region" description="Basic and acidic residues" evidence="2">
    <location>
        <begin position="136"/>
        <end position="145"/>
    </location>
</feature>
<keyword evidence="4" id="KW-1185">Reference proteome</keyword>
<protein>
    <submittedName>
        <fullName evidence="3">Uncharacterized protein</fullName>
    </submittedName>
</protein>
<evidence type="ECO:0000256" key="1">
    <source>
        <dbReference type="SAM" id="Coils"/>
    </source>
</evidence>
<feature type="region of interest" description="Disordered" evidence="2">
    <location>
        <begin position="187"/>
        <end position="211"/>
    </location>
</feature>
<feature type="coiled-coil region" evidence="1">
    <location>
        <begin position="255"/>
        <end position="282"/>
    </location>
</feature>